<dbReference type="InterPro" id="IPR018394">
    <property type="entry name" value="DNA_photolyase_1_CS_C"/>
</dbReference>
<evidence type="ECO:0000256" key="1">
    <source>
        <dbReference type="ARBA" id="ARBA00022630"/>
    </source>
</evidence>
<dbReference type="AlphaFoldDB" id="A0A2A9EZ83"/>
<feature type="site" description="Electron transfer via tryptophanyl radical" evidence="5">
    <location>
        <position position="288"/>
    </location>
</feature>
<dbReference type="RefSeq" id="WP_098464162.1">
    <property type="nucleotide sequence ID" value="NZ_PDJJ01000001.1"/>
</dbReference>
<evidence type="ECO:0000256" key="4">
    <source>
        <dbReference type="PIRSR" id="PIRSR602081-1"/>
    </source>
</evidence>
<feature type="binding site" evidence="4">
    <location>
        <position position="254"/>
    </location>
    <ligand>
        <name>FAD</name>
        <dbReference type="ChEBI" id="CHEBI:57692"/>
    </ligand>
</feature>
<dbReference type="Pfam" id="PF03441">
    <property type="entry name" value="FAD_binding_7"/>
    <property type="match status" value="1"/>
</dbReference>
<dbReference type="Gene3D" id="3.40.50.620">
    <property type="entry name" value="HUPs"/>
    <property type="match status" value="1"/>
</dbReference>
<comment type="cofactor">
    <cofactor evidence="4">
        <name>FAD</name>
        <dbReference type="ChEBI" id="CHEBI:57692"/>
    </cofactor>
    <text evidence="4">Binds 1 FAD per subunit.</text>
</comment>
<dbReference type="PROSITE" id="PS00394">
    <property type="entry name" value="DNA_PHOTOLYASES_1_1"/>
    <property type="match status" value="1"/>
</dbReference>
<evidence type="ECO:0000256" key="3">
    <source>
        <dbReference type="ARBA" id="ARBA00022991"/>
    </source>
</evidence>
<dbReference type="PANTHER" id="PTHR11455:SF9">
    <property type="entry name" value="CRYPTOCHROME CIRCADIAN CLOCK 5 ISOFORM X1"/>
    <property type="match status" value="1"/>
</dbReference>
<dbReference type="EMBL" id="PDJJ01000001">
    <property type="protein sequence ID" value="PFG43866.1"/>
    <property type="molecule type" value="Genomic_DNA"/>
</dbReference>
<accession>A0A2A9EZ83</accession>
<dbReference type="GO" id="GO:0009416">
    <property type="term" value="P:response to light stimulus"/>
    <property type="evidence" value="ECO:0007669"/>
    <property type="project" value="TreeGrafter"/>
</dbReference>
<dbReference type="GO" id="GO:0003904">
    <property type="term" value="F:deoxyribodipyrimidine photo-lyase activity"/>
    <property type="evidence" value="ECO:0007669"/>
    <property type="project" value="TreeGrafter"/>
</dbReference>
<feature type="binding site" evidence="4">
    <location>
        <begin position="217"/>
        <end position="221"/>
    </location>
    <ligand>
        <name>FAD</name>
        <dbReference type="ChEBI" id="CHEBI:57692"/>
    </ligand>
</feature>
<dbReference type="InterPro" id="IPR002081">
    <property type="entry name" value="Cryptochrome/DNA_photolyase_1"/>
</dbReference>
<dbReference type="PROSITE" id="PS00691">
    <property type="entry name" value="DNA_PHOTOLYASES_1_2"/>
    <property type="match status" value="1"/>
</dbReference>
<dbReference type="InterPro" id="IPR006050">
    <property type="entry name" value="DNA_photolyase_N"/>
</dbReference>
<keyword evidence="8" id="KW-0456">Lyase</keyword>
<dbReference type="SUPFAM" id="SSF52425">
    <property type="entry name" value="Cryptochrome/photolyase, N-terminal domain"/>
    <property type="match status" value="1"/>
</dbReference>
<dbReference type="OrthoDB" id="9772484at2"/>
<dbReference type="InterPro" id="IPR014729">
    <property type="entry name" value="Rossmann-like_a/b/a_fold"/>
</dbReference>
<feature type="binding site" evidence="4">
    <location>
        <begin position="357"/>
        <end position="359"/>
    </location>
    <ligand>
        <name>FAD</name>
        <dbReference type="ChEBI" id="CHEBI:57692"/>
    </ligand>
</feature>
<dbReference type="InterPro" id="IPR005101">
    <property type="entry name" value="Cryptochr/Photolyase_FAD-bd"/>
</dbReference>
<evidence type="ECO:0000313" key="8">
    <source>
        <dbReference type="EMBL" id="PFG43866.1"/>
    </source>
</evidence>
<sequence length="453" mass="49962">MWFRRDLRLSDNPALVAAVEEARAAGGDVVGLYVLDDALWARAGANRLAYLADSLRALDEACGGALVVRRGDPREVVPAVVHESGAAAVHVAASHEPFGVRRDDAVRAALPADVPLVVTGSAYAVSPGRVLTGGGTPYQVFTPFRGAWLEHGWRAPAPRPREVPWRALRRDDLPDVTPTADLPRAGEAAARRRWHAFLRDGLAGYAERRDRPDLTGTSAMSVHLRWGEVHPRTLLADLADALAGGAPSDDVTTFRSELAWREFHADVLHHQPGARTRSLRAVVPDDAWARDATETDLLDAWREGRTGYPLVDAGMRQLLATGWMHNRVRMVVASFLVKDLHVRWQRGAEHFMAHLVDGDVSQNQLNWQWVAGTGYDAAPYFRVFNPVTQAKKFDPDGAYVRHWVPELRDVAGPRVHEPWRLDPPPAGYPAPLVDHAVERKIALDDFQRARAGG</sequence>
<evidence type="ECO:0000313" key="9">
    <source>
        <dbReference type="Proteomes" id="UP000224130"/>
    </source>
</evidence>
<reference evidence="8 9" key="1">
    <citation type="submission" date="2017-10" db="EMBL/GenBank/DDBJ databases">
        <title>Sequencing the genomes of 1000 actinobacteria strains.</title>
        <authorList>
            <person name="Klenk H.-P."/>
        </authorList>
    </citation>
    <scope>NUCLEOTIDE SEQUENCE [LARGE SCALE GENOMIC DNA]</scope>
    <source>
        <strain evidence="8 9">DSM 21863</strain>
    </source>
</reference>
<dbReference type="Gene3D" id="1.10.579.10">
    <property type="entry name" value="DNA Cyclobutane Dipyrimidine Photolyase, subunit A, domain 3"/>
    <property type="match status" value="1"/>
</dbReference>
<dbReference type="InterPro" id="IPR036134">
    <property type="entry name" value="Crypto/Photolyase_FAD-like_sf"/>
</dbReference>
<keyword evidence="9" id="KW-1185">Reference proteome</keyword>
<dbReference type="GO" id="GO:0006139">
    <property type="term" value="P:nucleobase-containing compound metabolic process"/>
    <property type="evidence" value="ECO:0007669"/>
    <property type="project" value="UniProtKB-ARBA"/>
</dbReference>
<feature type="site" description="Electron transfer via tryptophanyl radical" evidence="5">
    <location>
        <position position="367"/>
    </location>
</feature>
<feature type="site" description="Electron transfer via tryptophanyl radical" evidence="5">
    <location>
        <position position="344"/>
    </location>
</feature>
<gene>
    <name evidence="8" type="ORF">ATJ88_2579</name>
</gene>
<comment type="similarity">
    <text evidence="6">Belongs to the DNA photolyase family.</text>
</comment>
<evidence type="ECO:0000259" key="7">
    <source>
        <dbReference type="PROSITE" id="PS51645"/>
    </source>
</evidence>
<name>A0A2A9EZ83_9MICO</name>
<dbReference type="InterPro" id="IPR036155">
    <property type="entry name" value="Crypto/Photolyase_N_sf"/>
</dbReference>
<proteinExistence type="inferred from homology"/>
<keyword evidence="1 4" id="KW-0285">Flavoprotein</keyword>
<comment type="caution">
    <text evidence="8">The sequence shown here is derived from an EMBL/GenBank/DDBJ whole genome shotgun (WGS) entry which is preliminary data.</text>
</comment>
<dbReference type="Gene3D" id="1.25.40.80">
    <property type="match status" value="1"/>
</dbReference>
<dbReference type="GO" id="GO:0071949">
    <property type="term" value="F:FAD binding"/>
    <property type="evidence" value="ECO:0007669"/>
    <property type="project" value="TreeGrafter"/>
</dbReference>
<dbReference type="SUPFAM" id="SSF48173">
    <property type="entry name" value="Cryptochrome/photolyase FAD-binding domain"/>
    <property type="match status" value="1"/>
</dbReference>
<evidence type="ECO:0000256" key="6">
    <source>
        <dbReference type="RuleBase" id="RU004182"/>
    </source>
</evidence>
<feature type="binding site" evidence="4">
    <location>
        <position position="205"/>
    </location>
    <ligand>
        <name>FAD</name>
        <dbReference type="ChEBI" id="CHEBI:57692"/>
    </ligand>
</feature>
<dbReference type="Proteomes" id="UP000224130">
    <property type="component" value="Unassembled WGS sequence"/>
</dbReference>
<dbReference type="Pfam" id="PF00875">
    <property type="entry name" value="DNA_photolyase"/>
    <property type="match status" value="1"/>
</dbReference>
<keyword evidence="2 4" id="KW-0274">FAD</keyword>
<organism evidence="8 9">
    <name type="scientific">Isoptericola jiangsuensis</name>
    <dbReference type="NCBI Taxonomy" id="548579"/>
    <lineage>
        <taxon>Bacteria</taxon>
        <taxon>Bacillati</taxon>
        <taxon>Actinomycetota</taxon>
        <taxon>Actinomycetes</taxon>
        <taxon>Micrococcales</taxon>
        <taxon>Promicromonosporaceae</taxon>
        <taxon>Isoptericola</taxon>
    </lineage>
</organism>
<dbReference type="PANTHER" id="PTHR11455">
    <property type="entry name" value="CRYPTOCHROME"/>
    <property type="match status" value="1"/>
</dbReference>
<feature type="domain" description="Photolyase/cryptochrome alpha/beta" evidence="7">
    <location>
        <begin position="1"/>
        <end position="125"/>
    </location>
</feature>
<evidence type="ECO:0000256" key="2">
    <source>
        <dbReference type="ARBA" id="ARBA00022827"/>
    </source>
</evidence>
<dbReference type="GO" id="GO:0003677">
    <property type="term" value="F:DNA binding"/>
    <property type="evidence" value="ECO:0007669"/>
    <property type="project" value="TreeGrafter"/>
</dbReference>
<evidence type="ECO:0000256" key="5">
    <source>
        <dbReference type="PIRSR" id="PIRSR602081-2"/>
    </source>
</evidence>
<dbReference type="PROSITE" id="PS51645">
    <property type="entry name" value="PHR_CRY_ALPHA_BETA"/>
    <property type="match status" value="1"/>
</dbReference>
<dbReference type="PRINTS" id="PR00147">
    <property type="entry name" value="DNAPHOTLYASE"/>
</dbReference>
<keyword evidence="3 6" id="KW-0157">Chromophore</keyword>
<protein>
    <submittedName>
        <fullName evidence="8">Deoxyribodipyrimidine photo-lyase</fullName>
    </submittedName>
</protein>
<dbReference type="GO" id="GO:0006950">
    <property type="term" value="P:response to stress"/>
    <property type="evidence" value="ECO:0007669"/>
    <property type="project" value="UniProtKB-ARBA"/>
</dbReference>